<evidence type="ECO:0000259" key="10">
    <source>
        <dbReference type="PROSITE" id="PS50262"/>
    </source>
</evidence>
<feature type="transmembrane region" description="Helical" evidence="9">
    <location>
        <begin position="76"/>
        <end position="103"/>
    </location>
</feature>
<keyword evidence="5" id="KW-0297">G-protein coupled receptor</keyword>
<keyword evidence="7" id="KW-0675">Receptor</keyword>
<gene>
    <name evidence="11" type="ORF">FSP39_020310</name>
</gene>
<keyword evidence="8" id="KW-0807">Transducer</keyword>
<evidence type="ECO:0000256" key="9">
    <source>
        <dbReference type="SAM" id="Phobius"/>
    </source>
</evidence>
<accession>A0AA89CE49</accession>
<dbReference type="PROSITE" id="PS50262">
    <property type="entry name" value="G_PROTEIN_RECEP_F1_2"/>
    <property type="match status" value="1"/>
</dbReference>
<reference evidence="11" key="1">
    <citation type="submission" date="2019-08" db="EMBL/GenBank/DDBJ databases">
        <title>The improved chromosome-level genome for the pearl oyster Pinctada fucata martensii using PacBio sequencing and Hi-C.</title>
        <authorList>
            <person name="Zheng Z."/>
        </authorList>
    </citation>
    <scope>NUCLEOTIDE SEQUENCE</scope>
    <source>
        <strain evidence="11">ZZ-2019</strain>
        <tissue evidence="11">Adductor muscle</tissue>
    </source>
</reference>
<evidence type="ECO:0000256" key="3">
    <source>
        <dbReference type="ARBA" id="ARBA00022692"/>
    </source>
</evidence>
<keyword evidence="12" id="KW-1185">Reference proteome</keyword>
<evidence type="ECO:0000256" key="5">
    <source>
        <dbReference type="ARBA" id="ARBA00023040"/>
    </source>
</evidence>
<feature type="transmembrane region" description="Helical" evidence="9">
    <location>
        <begin position="225"/>
        <end position="246"/>
    </location>
</feature>
<feature type="transmembrane region" description="Helical" evidence="9">
    <location>
        <begin position="124"/>
        <end position="147"/>
    </location>
</feature>
<keyword evidence="3 9" id="KW-0812">Transmembrane</keyword>
<dbReference type="Pfam" id="PF00001">
    <property type="entry name" value="7tm_1"/>
    <property type="match status" value="1"/>
</dbReference>
<dbReference type="InterPro" id="IPR017452">
    <property type="entry name" value="GPCR_Rhodpsn_7TM"/>
</dbReference>
<sequence length="341" mass="38663">MERFPTWLTIVFTSLLVTESVVGVFLNLYCGLKRKTTKRAKGNRFTPMLTAADALTGCITIPLLVSALFTPADDSLRWLCMATEVALVTTTVGTMVIMTCTCLDRYSTIAQTKINFFTEKRINVFKCIVFVVSIIGFLLPVISTSILDENSLMQTTVRTSRRCRHRGPIFFEFYVLLFYLVAFVTTIITYVQIMKVITRLSPPKVAPYDRERRVSQQKKKRTMRVSLTTICSATFLWLPFIVTYVTRAFMVDSQSLDVAYMVSMIIAFSTIVWNPILNAIIQGRVGREEQRRRTTVVPMKVFVTSNTMNTCLNSAFSLVSASTGAQVDKRHLPKISKESYM</sequence>
<evidence type="ECO:0000256" key="6">
    <source>
        <dbReference type="ARBA" id="ARBA00023136"/>
    </source>
</evidence>
<dbReference type="PROSITE" id="PS00237">
    <property type="entry name" value="G_PROTEIN_RECEP_F1_1"/>
    <property type="match status" value="1"/>
</dbReference>
<evidence type="ECO:0000256" key="4">
    <source>
        <dbReference type="ARBA" id="ARBA00022989"/>
    </source>
</evidence>
<dbReference type="GO" id="GO:0004930">
    <property type="term" value="F:G protein-coupled receptor activity"/>
    <property type="evidence" value="ECO:0007669"/>
    <property type="project" value="UniProtKB-KW"/>
</dbReference>
<dbReference type="Gene3D" id="1.20.1070.10">
    <property type="entry name" value="Rhodopsin 7-helix transmembrane proteins"/>
    <property type="match status" value="1"/>
</dbReference>
<feature type="transmembrane region" description="Helical" evidence="9">
    <location>
        <begin position="258"/>
        <end position="281"/>
    </location>
</feature>
<dbReference type="GO" id="GO:0005886">
    <property type="term" value="C:plasma membrane"/>
    <property type="evidence" value="ECO:0007669"/>
    <property type="project" value="UniProtKB-SubCell"/>
</dbReference>
<evidence type="ECO:0000256" key="7">
    <source>
        <dbReference type="ARBA" id="ARBA00023170"/>
    </source>
</evidence>
<evidence type="ECO:0000313" key="11">
    <source>
        <dbReference type="EMBL" id="KAK3108986.1"/>
    </source>
</evidence>
<dbReference type="PANTHER" id="PTHR24228:SF59">
    <property type="entry name" value="NEUROPEPTIDE RECEPTOR 15"/>
    <property type="match status" value="1"/>
</dbReference>
<evidence type="ECO:0000256" key="2">
    <source>
        <dbReference type="ARBA" id="ARBA00022475"/>
    </source>
</evidence>
<comment type="subcellular location">
    <subcellularLocation>
        <location evidence="1">Cell membrane</location>
        <topology evidence="1">Multi-pass membrane protein</topology>
    </subcellularLocation>
</comment>
<dbReference type="InterPro" id="IPR000276">
    <property type="entry name" value="GPCR_Rhodpsn"/>
</dbReference>
<protein>
    <recommendedName>
        <fullName evidence="10">G-protein coupled receptors family 1 profile domain-containing protein</fullName>
    </recommendedName>
</protein>
<feature type="transmembrane region" description="Helical" evidence="9">
    <location>
        <begin position="167"/>
        <end position="191"/>
    </location>
</feature>
<comment type="caution">
    <text evidence="11">The sequence shown here is derived from an EMBL/GenBank/DDBJ whole genome shotgun (WGS) entry which is preliminary data.</text>
</comment>
<dbReference type="EMBL" id="VSWD01000001">
    <property type="protein sequence ID" value="KAK3108986.1"/>
    <property type="molecule type" value="Genomic_DNA"/>
</dbReference>
<feature type="transmembrane region" description="Helical" evidence="9">
    <location>
        <begin position="6"/>
        <end position="30"/>
    </location>
</feature>
<dbReference type="CDD" id="cd00637">
    <property type="entry name" value="7tm_classA_rhodopsin-like"/>
    <property type="match status" value="1"/>
</dbReference>
<keyword evidence="4 9" id="KW-1133">Transmembrane helix</keyword>
<dbReference type="Proteomes" id="UP001186944">
    <property type="component" value="Unassembled WGS sequence"/>
</dbReference>
<proteinExistence type="predicted"/>
<dbReference type="PANTHER" id="PTHR24228">
    <property type="entry name" value="B2 BRADYKININ RECEPTOR/ANGIOTENSIN II RECEPTOR"/>
    <property type="match status" value="1"/>
</dbReference>
<organism evidence="11 12">
    <name type="scientific">Pinctada imbricata</name>
    <name type="common">Atlantic pearl-oyster</name>
    <name type="synonym">Pinctada martensii</name>
    <dbReference type="NCBI Taxonomy" id="66713"/>
    <lineage>
        <taxon>Eukaryota</taxon>
        <taxon>Metazoa</taxon>
        <taxon>Spiralia</taxon>
        <taxon>Lophotrochozoa</taxon>
        <taxon>Mollusca</taxon>
        <taxon>Bivalvia</taxon>
        <taxon>Autobranchia</taxon>
        <taxon>Pteriomorphia</taxon>
        <taxon>Pterioida</taxon>
        <taxon>Pterioidea</taxon>
        <taxon>Pteriidae</taxon>
        <taxon>Pinctada</taxon>
    </lineage>
</organism>
<dbReference type="SUPFAM" id="SSF81321">
    <property type="entry name" value="Family A G protein-coupled receptor-like"/>
    <property type="match status" value="1"/>
</dbReference>
<feature type="transmembrane region" description="Helical" evidence="9">
    <location>
        <begin position="51"/>
        <end position="70"/>
    </location>
</feature>
<evidence type="ECO:0000256" key="8">
    <source>
        <dbReference type="ARBA" id="ARBA00023224"/>
    </source>
</evidence>
<keyword evidence="6 9" id="KW-0472">Membrane</keyword>
<evidence type="ECO:0000313" key="12">
    <source>
        <dbReference type="Proteomes" id="UP001186944"/>
    </source>
</evidence>
<dbReference type="AlphaFoldDB" id="A0AA89CE49"/>
<feature type="domain" description="G-protein coupled receptors family 1 profile" evidence="10">
    <location>
        <begin position="23"/>
        <end position="278"/>
    </location>
</feature>
<keyword evidence="2" id="KW-1003">Cell membrane</keyword>
<name>A0AA89CE49_PINIB</name>
<evidence type="ECO:0000256" key="1">
    <source>
        <dbReference type="ARBA" id="ARBA00004651"/>
    </source>
</evidence>